<gene>
    <name evidence="1" type="ORF">AWN68_14360</name>
</gene>
<keyword evidence="2" id="KW-1185">Reference proteome</keyword>
<accession>A0A150XUL0</accession>
<dbReference type="STRING" id="296218.AWN68_14360"/>
<evidence type="ECO:0008006" key="3">
    <source>
        <dbReference type="Google" id="ProtNLM"/>
    </source>
</evidence>
<name>A0A150XUL0_9BACT</name>
<proteinExistence type="predicted"/>
<sequence>METESIKMKTVKAIFTFIVVLYGALVNHVANAQEIGTLNKESMAKLSNWVGQWEGEGWSMDESRQKAEFTVVENIQNKIGGMAILAEGVGTNKSNGKVGFQSLGVLYYNNENKRYELKSFLADGNMVLATAQLNDKGQFIWGFDVPGGSIQYTTTLKGDTWHEKGEFIMANGQAFTVLEMNLTKLK</sequence>
<evidence type="ECO:0000313" key="2">
    <source>
        <dbReference type="Proteomes" id="UP000075615"/>
    </source>
</evidence>
<dbReference type="OrthoDB" id="1437459at2"/>
<protein>
    <recommendedName>
        <fullName evidence="3">DUF1579 domain-containing protein</fullName>
    </recommendedName>
</protein>
<reference evidence="1 2" key="1">
    <citation type="submission" date="2016-01" db="EMBL/GenBank/DDBJ databases">
        <title>Genome sequencing of Roseivirga echinicomitans KMM 6058.</title>
        <authorList>
            <person name="Selvaratnam C."/>
            <person name="Thevarajoo S."/>
            <person name="Goh K.M."/>
            <person name="Ee R."/>
            <person name="Chan K.-G."/>
            <person name="Chong C.S."/>
        </authorList>
    </citation>
    <scope>NUCLEOTIDE SEQUENCE [LARGE SCALE GENOMIC DNA]</scope>
    <source>
        <strain evidence="1 2">KMM 6058</strain>
    </source>
</reference>
<comment type="caution">
    <text evidence="1">The sequence shown here is derived from an EMBL/GenBank/DDBJ whole genome shotgun (WGS) entry which is preliminary data.</text>
</comment>
<evidence type="ECO:0000313" key="1">
    <source>
        <dbReference type="EMBL" id="KYG82439.1"/>
    </source>
</evidence>
<dbReference type="AlphaFoldDB" id="A0A150XUL0"/>
<dbReference type="RefSeq" id="WP_068412370.1">
    <property type="nucleotide sequence ID" value="NZ_LRDB01000003.1"/>
</dbReference>
<dbReference type="Proteomes" id="UP000075615">
    <property type="component" value="Unassembled WGS sequence"/>
</dbReference>
<dbReference type="EMBL" id="LRDB01000003">
    <property type="protein sequence ID" value="KYG82439.1"/>
    <property type="molecule type" value="Genomic_DNA"/>
</dbReference>
<organism evidence="1 2">
    <name type="scientific">Roseivirga echinicomitans</name>
    <dbReference type="NCBI Taxonomy" id="296218"/>
    <lineage>
        <taxon>Bacteria</taxon>
        <taxon>Pseudomonadati</taxon>
        <taxon>Bacteroidota</taxon>
        <taxon>Cytophagia</taxon>
        <taxon>Cytophagales</taxon>
        <taxon>Roseivirgaceae</taxon>
        <taxon>Roseivirga</taxon>
    </lineage>
</organism>